<evidence type="ECO:0000256" key="2">
    <source>
        <dbReference type="SAM" id="Phobius"/>
    </source>
</evidence>
<dbReference type="CTD" id="10618"/>
<dbReference type="GeneID" id="105298520"/>
<keyword evidence="2" id="KW-1133">Transmembrane helix</keyword>
<dbReference type="AlphaFoldDB" id="A0A6P3R4T4"/>
<feature type="compositionally biased region" description="Basic and acidic residues" evidence="1">
    <location>
        <begin position="175"/>
        <end position="185"/>
    </location>
</feature>
<feature type="compositionally biased region" description="Basic and acidic residues" evidence="1">
    <location>
        <begin position="332"/>
        <end position="350"/>
    </location>
</feature>
<keyword evidence="3" id="KW-0732">Signal</keyword>
<feature type="compositionally biased region" description="Basic and acidic residues" evidence="1">
    <location>
        <begin position="263"/>
        <end position="278"/>
    </location>
</feature>
<dbReference type="PANTHER" id="PTHR23211">
    <property type="entry name" value="TRANS-GOLGI NETWORK INTEGRAL MEMBRANE PROTEIN TGN38"/>
    <property type="match status" value="1"/>
</dbReference>
<feature type="compositionally biased region" description="Basic and acidic residues" evidence="1">
    <location>
        <begin position="206"/>
        <end position="255"/>
    </location>
</feature>
<dbReference type="RefSeq" id="XP_011368150.2">
    <property type="nucleotide sequence ID" value="XM_011369848.2"/>
</dbReference>
<accession>A0A6P3R4T4</accession>
<evidence type="ECO:0000256" key="1">
    <source>
        <dbReference type="SAM" id="MobiDB-lite"/>
    </source>
</evidence>
<dbReference type="GO" id="GO:0005802">
    <property type="term" value="C:trans-Golgi network"/>
    <property type="evidence" value="ECO:0007669"/>
    <property type="project" value="TreeGrafter"/>
</dbReference>
<feature type="region of interest" description="Disordered" evidence="1">
    <location>
        <begin position="57"/>
        <end position="382"/>
    </location>
</feature>
<evidence type="ECO:0000313" key="5">
    <source>
        <dbReference type="RefSeq" id="XP_011368150.2"/>
    </source>
</evidence>
<organism evidence="4 5">
    <name type="scientific">Pteropus vampyrus</name>
    <name type="common">Large flying fox</name>
    <dbReference type="NCBI Taxonomy" id="132908"/>
    <lineage>
        <taxon>Eukaryota</taxon>
        <taxon>Metazoa</taxon>
        <taxon>Chordata</taxon>
        <taxon>Craniata</taxon>
        <taxon>Vertebrata</taxon>
        <taxon>Euteleostomi</taxon>
        <taxon>Mammalia</taxon>
        <taxon>Eutheria</taxon>
        <taxon>Laurasiatheria</taxon>
        <taxon>Chiroptera</taxon>
        <taxon>Yinpterochiroptera</taxon>
        <taxon>Pteropodoidea</taxon>
        <taxon>Pteropodidae</taxon>
        <taxon>Pteropodinae</taxon>
        <taxon>Pteropus</taxon>
    </lineage>
</organism>
<feature type="signal peptide" evidence="3">
    <location>
        <begin position="1"/>
        <end position="39"/>
    </location>
</feature>
<dbReference type="GO" id="GO:0005768">
    <property type="term" value="C:endosome"/>
    <property type="evidence" value="ECO:0007669"/>
    <property type="project" value="TreeGrafter"/>
</dbReference>
<dbReference type="Proteomes" id="UP000515202">
    <property type="component" value="Unplaced"/>
</dbReference>
<proteinExistence type="predicted"/>
<feature type="chain" id="PRO_5027818510" evidence="3">
    <location>
        <begin position="40"/>
        <end position="457"/>
    </location>
</feature>
<keyword evidence="2" id="KW-0812">Transmembrane</keyword>
<protein>
    <submittedName>
        <fullName evidence="5">Trans-Golgi network integral membrane protein 2 isoform X8</fullName>
    </submittedName>
</protein>
<dbReference type="GO" id="GO:0030140">
    <property type="term" value="C:trans-Golgi network transport vesicle"/>
    <property type="evidence" value="ECO:0007669"/>
    <property type="project" value="TreeGrafter"/>
</dbReference>
<reference evidence="5" key="1">
    <citation type="submission" date="2025-08" db="UniProtKB">
        <authorList>
            <consortium name="RefSeq"/>
        </authorList>
    </citation>
    <scope>IDENTIFICATION</scope>
    <source>
        <tissue evidence="5">Kidney</tissue>
    </source>
</reference>
<dbReference type="PANTHER" id="PTHR23211:SF0">
    <property type="entry name" value="TRANS-GOLGI NETWORK INTEGRAL MEMBRANE PROTEIN 2"/>
    <property type="match status" value="1"/>
</dbReference>
<evidence type="ECO:0000313" key="4">
    <source>
        <dbReference type="Proteomes" id="UP000515202"/>
    </source>
</evidence>
<feature type="compositionally biased region" description="Polar residues" evidence="1">
    <location>
        <begin position="103"/>
        <end position="112"/>
    </location>
</feature>
<keyword evidence="4" id="KW-1185">Reference proteome</keyword>
<sequence length="457" mass="49284">MNTESVRGSRDIGRSRKRSVSRMRFLVVVVLLSVAAAGAVPPNPPSSAAEKLFSLGKRETAARNSNAPASSQLSEDLYPPTLEHHSVKDNPAKLKSQHESTGDESTGDNSGKSNKEHQSGKDTSDKSDPENQNAKDTSDESDLEQQSAKDTSDKSDPEQQSAKDSSDKSNPGHQSGKDTSDKSDPKQQSTKDTSDKSDPEQQSAKDTSDKLDLEHQSAKDSSGKSDLEHQSGKDASDKSDPEHQSAKDISGKSDGEQQSSKDNSGKLDLEHQSTEDGSNKPVSNPSSNNKEPTKPDLSTLTDKGETAPHASRTESGESVLLDSDSTSPQQEGESKSSKPAEDVKPKKTVEGDTELEEGSPPKEKEVLGPASRGNHEGTLLDSMSNEKDDLYKDHLGSASAESSHFFAYLVTAAILVAVLYIAYHNKRKIIAFVLEGKKSKLTRRPKASDYQRLDQKI</sequence>
<name>A0A6P3R4T4_PTEVA</name>
<dbReference type="Pfam" id="PF17818">
    <property type="entry name" value="KCT2"/>
    <property type="match status" value="1"/>
</dbReference>
<feature type="compositionally biased region" description="Polar residues" evidence="1">
    <location>
        <begin position="62"/>
        <end position="74"/>
    </location>
</feature>
<feature type="compositionally biased region" description="Basic and acidic residues" evidence="1">
    <location>
        <begin position="113"/>
        <end position="129"/>
    </location>
</feature>
<feature type="compositionally biased region" description="Polar residues" evidence="1">
    <location>
        <begin position="158"/>
        <end position="173"/>
    </location>
</feature>
<feature type="compositionally biased region" description="Basic and acidic residues" evidence="1">
    <location>
        <begin position="302"/>
        <end position="315"/>
    </location>
</feature>
<keyword evidence="2" id="KW-0472">Membrane</keyword>
<feature type="compositionally biased region" description="Low complexity" evidence="1">
    <location>
        <begin position="279"/>
        <end position="290"/>
    </location>
</feature>
<gene>
    <name evidence="5" type="primary">TGOLN2</name>
</gene>
<feature type="compositionally biased region" description="Basic and acidic residues" evidence="1">
    <location>
        <begin position="82"/>
        <end position="101"/>
    </location>
</feature>
<feature type="transmembrane region" description="Helical" evidence="2">
    <location>
        <begin position="405"/>
        <end position="423"/>
    </location>
</feature>
<evidence type="ECO:0000256" key="3">
    <source>
        <dbReference type="SAM" id="SignalP"/>
    </source>
</evidence>